<sequence>MGRGVKLSNTQTLKTDEEIEKVREITYALAIGNMQYVGHCTKPDIALDLSVTSIYQACADKAQWCAVKTILKYLRSKEMFL</sequence>
<dbReference type="AlphaFoldDB" id="A0AAW2L860"/>
<evidence type="ECO:0000313" key="1">
    <source>
        <dbReference type="EMBL" id="KAL0314787.1"/>
    </source>
</evidence>
<accession>A0AAW2L860</accession>
<protein>
    <submittedName>
        <fullName evidence="1">Uncharacterized protein</fullName>
    </submittedName>
</protein>
<name>A0AAW2L860_9LAMI</name>
<reference evidence="1" key="2">
    <citation type="journal article" date="2024" name="Plant">
        <title>Genomic evolution and insights into agronomic trait innovations of Sesamum species.</title>
        <authorList>
            <person name="Miao H."/>
            <person name="Wang L."/>
            <person name="Qu L."/>
            <person name="Liu H."/>
            <person name="Sun Y."/>
            <person name="Le M."/>
            <person name="Wang Q."/>
            <person name="Wei S."/>
            <person name="Zheng Y."/>
            <person name="Lin W."/>
            <person name="Duan Y."/>
            <person name="Cao H."/>
            <person name="Xiong S."/>
            <person name="Wang X."/>
            <person name="Wei L."/>
            <person name="Li C."/>
            <person name="Ma Q."/>
            <person name="Ju M."/>
            <person name="Zhao R."/>
            <person name="Li G."/>
            <person name="Mu C."/>
            <person name="Tian Q."/>
            <person name="Mei H."/>
            <person name="Zhang T."/>
            <person name="Gao T."/>
            <person name="Zhang H."/>
        </authorList>
    </citation>
    <scope>NUCLEOTIDE SEQUENCE</scope>
    <source>
        <strain evidence="1">G01</strain>
    </source>
</reference>
<proteinExistence type="predicted"/>
<comment type="caution">
    <text evidence="1">The sequence shown here is derived from an EMBL/GenBank/DDBJ whole genome shotgun (WGS) entry which is preliminary data.</text>
</comment>
<dbReference type="EMBL" id="JACGWK010000015">
    <property type="protein sequence ID" value="KAL0314787.1"/>
    <property type="molecule type" value="Genomic_DNA"/>
</dbReference>
<organism evidence="1">
    <name type="scientific">Sesamum angustifolium</name>
    <dbReference type="NCBI Taxonomy" id="2727405"/>
    <lineage>
        <taxon>Eukaryota</taxon>
        <taxon>Viridiplantae</taxon>
        <taxon>Streptophyta</taxon>
        <taxon>Embryophyta</taxon>
        <taxon>Tracheophyta</taxon>
        <taxon>Spermatophyta</taxon>
        <taxon>Magnoliopsida</taxon>
        <taxon>eudicotyledons</taxon>
        <taxon>Gunneridae</taxon>
        <taxon>Pentapetalae</taxon>
        <taxon>asterids</taxon>
        <taxon>lamiids</taxon>
        <taxon>Lamiales</taxon>
        <taxon>Pedaliaceae</taxon>
        <taxon>Sesamum</taxon>
    </lineage>
</organism>
<gene>
    <name evidence="1" type="ORF">Sangu_2323100</name>
</gene>
<reference evidence="1" key="1">
    <citation type="submission" date="2020-06" db="EMBL/GenBank/DDBJ databases">
        <authorList>
            <person name="Li T."/>
            <person name="Hu X."/>
            <person name="Zhang T."/>
            <person name="Song X."/>
            <person name="Zhang H."/>
            <person name="Dai N."/>
            <person name="Sheng W."/>
            <person name="Hou X."/>
            <person name="Wei L."/>
        </authorList>
    </citation>
    <scope>NUCLEOTIDE SEQUENCE</scope>
    <source>
        <strain evidence="1">G01</strain>
        <tissue evidence="1">Leaf</tissue>
    </source>
</reference>